<accession>A0A517LP09</accession>
<dbReference type="OrthoDB" id="3682664at2759"/>
<reference evidence="2 3" key="1">
    <citation type="submission" date="2019-07" db="EMBL/GenBank/DDBJ databases">
        <title>Finished genome of Venturia effusa.</title>
        <authorList>
            <person name="Young C.A."/>
            <person name="Cox M.P."/>
            <person name="Ganley A.R.D."/>
            <person name="David W.J."/>
        </authorList>
    </citation>
    <scope>NUCLEOTIDE SEQUENCE [LARGE SCALE GENOMIC DNA]</scope>
    <source>
        <strain evidence="3">albino</strain>
    </source>
</reference>
<dbReference type="Proteomes" id="UP000316270">
    <property type="component" value="Chromosome 17"/>
</dbReference>
<proteinExistence type="predicted"/>
<organism evidence="2 3">
    <name type="scientific">Venturia effusa</name>
    <dbReference type="NCBI Taxonomy" id="50376"/>
    <lineage>
        <taxon>Eukaryota</taxon>
        <taxon>Fungi</taxon>
        <taxon>Dikarya</taxon>
        <taxon>Ascomycota</taxon>
        <taxon>Pezizomycotina</taxon>
        <taxon>Dothideomycetes</taxon>
        <taxon>Pleosporomycetidae</taxon>
        <taxon>Venturiales</taxon>
        <taxon>Venturiaceae</taxon>
        <taxon>Venturia</taxon>
    </lineage>
</organism>
<evidence type="ECO:0000313" key="2">
    <source>
        <dbReference type="EMBL" id="QDS77370.1"/>
    </source>
</evidence>
<name>A0A517LP09_9PEZI</name>
<dbReference type="EMBL" id="CP042201">
    <property type="protein sequence ID" value="QDS77370.1"/>
    <property type="molecule type" value="Genomic_DNA"/>
</dbReference>
<keyword evidence="3" id="KW-1185">Reference proteome</keyword>
<evidence type="ECO:0000313" key="3">
    <source>
        <dbReference type="Proteomes" id="UP000316270"/>
    </source>
</evidence>
<dbReference type="AlphaFoldDB" id="A0A517LP09"/>
<gene>
    <name evidence="2" type="ORF">FKW77_005659</name>
</gene>
<sequence length="173" mass="18219">MMYNAVSLIAIASTALPALAAVTSGVGIHNRCDFPVYINDVAPAVNQYERWTSIAPSADKNADATYYQAQNPPAAGGAGITLKLGLERSANIMQLGVAVGNDNRFYYTMSNVDGNPFFAVSRRVGCFPNYKNFDSTYCGPSQTTDGCATGNPGRVMSAPTNCGAIVLELCAEA</sequence>
<dbReference type="InterPro" id="IPR006771">
    <property type="entry name" value="CetA-like"/>
</dbReference>
<evidence type="ECO:0000256" key="1">
    <source>
        <dbReference type="SAM" id="SignalP"/>
    </source>
</evidence>
<keyword evidence="1" id="KW-0732">Signal</keyword>
<feature type="signal peptide" evidence="1">
    <location>
        <begin position="1"/>
        <end position="20"/>
    </location>
</feature>
<feature type="chain" id="PRO_5021765239" evidence="1">
    <location>
        <begin position="21"/>
        <end position="173"/>
    </location>
</feature>
<dbReference type="Pfam" id="PF04681">
    <property type="entry name" value="Bys1"/>
    <property type="match status" value="1"/>
</dbReference>
<protein>
    <submittedName>
        <fullName evidence="2">Uncharacterized protein</fullName>
    </submittedName>
</protein>